<dbReference type="NCBIfam" id="TIGR01730">
    <property type="entry name" value="RND_mfp"/>
    <property type="match status" value="1"/>
</dbReference>
<name>A0A1G2MPL6_9BACT</name>
<dbReference type="Proteomes" id="UP000177943">
    <property type="component" value="Unassembled WGS sequence"/>
</dbReference>
<dbReference type="SUPFAM" id="SSF111369">
    <property type="entry name" value="HlyD-like secretion proteins"/>
    <property type="match status" value="2"/>
</dbReference>
<organism evidence="4 5">
    <name type="scientific">Candidatus Taylorbacteria bacterium RIFCSPHIGHO2_02_FULL_45_35</name>
    <dbReference type="NCBI Taxonomy" id="1802311"/>
    <lineage>
        <taxon>Bacteria</taxon>
        <taxon>Candidatus Tayloriibacteriota</taxon>
    </lineage>
</organism>
<dbReference type="InterPro" id="IPR006143">
    <property type="entry name" value="RND_pump_MFP"/>
</dbReference>
<evidence type="ECO:0008006" key="6">
    <source>
        <dbReference type="Google" id="ProtNLM"/>
    </source>
</evidence>
<dbReference type="EMBL" id="MHRP01000043">
    <property type="protein sequence ID" value="OHA25806.1"/>
    <property type="molecule type" value="Genomic_DNA"/>
</dbReference>
<protein>
    <recommendedName>
        <fullName evidence="6">Membrane fusion protein biotin-lipoyl like domain-containing protein</fullName>
    </recommendedName>
</protein>
<evidence type="ECO:0000256" key="2">
    <source>
        <dbReference type="ARBA" id="ARBA00009477"/>
    </source>
</evidence>
<sequence length="516" mass="54791">MAVYSKKVLISLAGIGLLAGGILGTLFAKKGGDQASLVAVSRSSVSEVVTLTGQVKALEEVELAFEKTGKVAAIRTVVGKRVAAGEELVRQDSEETYAGFLEAKASLKAAEAKFSELRRGTRLEEIAVEEVKVRNGETALQDSKQALVESVRDAYSKADDAVRNKADQFFSNPRSANPELNFFVYNPELKNSLINGRVILEKKLSDFEAPLPTLTVSNITSMIFLSKETLSLIGFFLNDLSRVVNALSPSPTVSQNTIDGWKADIAAARTNVGTASSNLLSAESAVRGEESALTLAKQQLALSLAGSSPEEIAAEEAAVEQASAKVFNYEVQFAKMTIRAPLAGVVTKIGPHVGEITPAGEIVVTIMSEGAYEIEANVPEVDIGRVKVGDIVSITIDAYSGEIFGGVVALVDPAETIIDGVVNFKVTIRFIGETRPMKSGLTANVQIKTAEKQNVLTLPDVAIIENDEGTFVKQIINGKEVEVPVTLGLRGAEGKVEITAGLKEGDQVLLVGLKTK</sequence>
<accession>A0A1G2MPL6</accession>
<comment type="similarity">
    <text evidence="2">Belongs to the membrane fusion protein (MFP) (TC 8.A.1) family.</text>
</comment>
<dbReference type="AlphaFoldDB" id="A0A1G2MPL6"/>
<dbReference type="GO" id="GO:0022857">
    <property type="term" value="F:transmembrane transporter activity"/>
    <property type="evidence" value="ECO:0007669"/>
    <property type="project" value="InterPro"/>
</dbReference>
<comment type="subcellular location">
    <subcellularLocation>
        <location evidence="1">Cell envelope</location>
    </subcellularLocation>
</comment>
<comment type="caution">
    <text evidence="4">The sequence shown here is derived from an EMBL/GenBank/DDBJ whole genome shotgun (WGS) entry which is preliminary data.</text>
</comment>
<dbReference type="GO" id="GO:0030313">
    <property type="term" value="C:cell envelope"/>
    <property type="evidence" value="ECO:0007669"/>
    <property type="project" value="UniProtKB-SubCell"/>
</dbReference>
<reference evidence="4 5" key="1">
    <citation type="journal article" date="2016" name="Nat. Commun.">
        <title>Thousands of microbial genomes shed light on interconnected biogeochemical processes in an aquifer system.</title>
        <authorList>
            <person name="Anantharaman K."/>
            <person name="Brown C.T."/>
            <person name="Hug L.A."/>
            <person name="Sharon I."/>
            <person name="Castelle C.J."/>
            <person name="Probst A.J."/>
            <person name="Thomas B.C."/>
            <person name="Singh A."/>
            <person name="Wilkins M.J."/>
            <person name="Karaoz U."/>
            <person name="Brodie E.L."/>
            <person name="Williams K.H."/>
            <person name="Hubbard S.S."/>
            <person name="Banfield J.F."/>
        </authorList>
    </citation>
    <scope>NUCLEOTIDE SEQUENCE [LARGE SCALE GENOMIC DNA]</scope>
</reference>
<keyword evidence="3" id="KW-0175">Coiled coil</keyword>
<gene>
    <name evidence="4" type="ORF">A3D56_00940</name>
</gene>
<evidence type="ECO:0000313" key="5">
    <source>
        <dbReference type="Proteomes" id="UP000177943"/>
    </source>
</evidence>
<evidence type="ECO:0000256" key="3">
    <source>
        <dbReference type="ARBA" id="ARBA00023054"/>
    </source>
</evidence>
<evidence type="ECO:0000256" key="1">
    <source>
        <dbReference type="ARBA" id="ARBA00004196"/>
    </source>
</evidence>
<dbReference type="InterPro" id="IPR050465">
    <property type="entry name" value="UPF0194_transport"/>
</dbReference>
<dbReference type="PANTHER" id="PTHR32347">
    <property type="entry name" value="EFFLUX SYSTEM COMPONENT YKNX-RELATED"/>
    <property type="match status" value="1"/>
</dbReference>
<proteinExistence type="inferred from homology"/>
<dbReference type="GO" id="GO:0016020">
    <property type="term" value="C:membrane"/>
    <property type="evidence" value="ECO:0007669"/>
    <property type="project" value="InterPro"/>
</dbReference>
<dbReference type="Gene3D" id="2.40.30.170">
    <property type="match status" value="1"/>
</dbReference>
<evidence type="ECO:0000313" key="4">
    <source>
        <dbReference type="EMBL" id="OHA25806.1"/>
    </source>
</evidence>
<dbReference type="Gene3D" id="2.40.420.20">
    <property type="match status" value="1"/>
</dbReference>